<evidence type="ECO:0000256" key="6">
    <source>
        <dbReference type="ARBA" id="ARBA00023288"/>
    </source>
</evidence>
<evidence type="ECO:0000256" key="1">
    <source>
        <dbReference type="ARBA" id="ARBA00004193"/>
    </source>
</evidence>
<evidence type="ECO:0000256" key="8">
    <source>
        <dbReference type="SAM" id="SignalP"/>
    </source>
</evidence>
<evidence type="ECO:0000259" key="9">
    <source>
        <dbReference type="Pfam" id="PF02608"/>
    </source>
</evidence>
<dbReference type="InterPro" id="IPR050957">
    <property type="entry name" value="BMP_lipoprotein"/>
</dbReference>
<dbReference type="Proteomes" id="UP000235122">
    <property type="component" value="Unassembled WGS sequence"/>
</dbReference>
<keyword evidence="6" id="KW-0449">Lipoprotein</keyword>
<accession>A0A2I1INS9</accession>
<keyword evidence="4 8" id="KW-0732">Signal</keyword>
<dbReference type="InterPro" id="IPR003760">
    <property type="entry name" value="PnrA-like"/>
</dbReference>
<dbReference type="GeneID" id="35867666"/>
<reference evidence="10 11" key="1">
    <citation type="submission" date="2017-12" db="EMBL/GenBank/DDBJ databases">
        <title>Phylogenetic diversity of female urinary microbiome.</title>
        <authorList>
            <person name="Thomas-White K."/>
            <person name="Wolfe A.J."/>
        </authorList>
    </citation>
    <scope>NUCLEOTIDE SEQUENCE [LARGE SCALE GENOMIC DNA]</scope>
    <source>
        <strain evidence="10 11">UMB0402</strain>
    </source>
</reference>
<evidence type="ECO:0000256" key="3">
    <source>
        <dbReference type="ARBA" id="ARBA00022475"/>
    </source>
</evidence>
<evidence type="ECO:0000256" key="2">
    <source>
        <dbReference type="ARBA" id="ARBA00008610"/>
    </source>
</evidence>
<sequence length="372" mass="38548">MKKYLPLLLAIGLFAGCQANEPERVAAPVPKACAVMEGADIAGTGASAVGRGVSAAGAATGQQISARFVSEPAEGQKAMETLIEDGCNLQVVFGSSLEAGALKLANSHRQVRFVLVGMSLRAKDVPENVKPVVFDLSVPAWQAGYASAAYTRTKKIGLVAGAYNDQSATLLANFSAGIGARDTANSKQKPAQANATDKGEGYYLGAQAAYEQGEEAGRQLYKAGADVIVAAASEQANKALVRALKQKRDETKKVKVIVLSPSAISKEQAANLIVATVEPRYEVALKNLLVSSIKNGFSSARYIANAQNGGVGISLAGAGEGEAEPFAKALESAKQRLSKGQKLLVKPDSAPGQISATAFAPPTEASKELDEK</sequence>
<keyword evidence="5" id="KW-0472">Membrane</keyword>
<dbReference type="PANTHER" id="PTHR34296">
    <property type="entry name" value="TRANSCRIPTIONAL ACTIVATOR PROTEIN MED"/>
    <property type="match status" value="1"/>
</dbReference>
<comment type="subcellular location">
    <subcellularLocation>
        <location evidence="1">Cell membrane</location>
        <topology evidence="1">Lipid-anchor</topology>
    </subcellularLocation>
</comment>
<name>A0A2I1INS9_9ACTO</name>
<dbReference type="Gene3D" id="3.40.50.2300">
    <property type="match status" value="2"/>
</dbReference>
<evidence type="ECO:0000313" key="10">
    <source>
        <dbReference type="EMBL" id="PKY72773.1"/>
    </source>
</evidence>
<feature type="chain" id="PRO_5038664397" evidence="8">
    <location>
        <begin position="20"/>
        <end position="372"/>
    </location>
</feature>
<protein>
    <submittedName>
        <fullName evidence="10">BMP family ABC transporter substrate-binding protein</fullName>
    </submittedName>
</protein>
<evidence type="ECO:0000256" key="5">
    <source>
        <dbReference type="ARBA" id="ARBA00023136"/>
    </source>
</evidence>
<dbReference type="SUPFAM" id="SSF53822">
    <property type="entry name" value="Periplasmic binding protein-like I"/>
    <property type="match status" value="1"/>
</dbReference>
<dbReference type="InterPro" id="IPR028082">
    <property type="entry name" value="Peripla_BP_I"/>
</dbReference>
<comment type="caution">
    <text evidence="10">The sequence shown here is derived from an EMBL/GenBank/DDBJ whole genome shotgun (WGS) entry which is preliminary data.</text>
</comment>
<dbReference type="PROSITE" id="PS51257">
    <property type="entry name" value="PROKAR_LIPOPROTEIN"/>
    <property type="match status" value="1"/>
</dbReference>
<dbReference type="Pfam" id="PF02608">
    <property type="entry name" value="Bmp"/>
    <property type="match status" value="1"/>
</dbReference>
<dbReference type="PANTHER" id="PTHR34296:SF2">
    <property type="entry name" value="ABC TRANSPORTER GUANOSINE-BINDING PROTEIN NUPN"/>
    <property type="match status" value="1"/>
</dbReference>
<dbReference type="STRING" id="33007.HMPREF3198_01467"/>
<evidence type="ECO:0000256" key="4">
    <source>
        <dbReference type="ARBA" id="ARBA00022729"/>
    </source>
</evidence>
<comment type="similarity">
    <text evidence="2">Belongs to the BMP lipoprotein family.</text>
</comment>
<feature type="signal peptide" evidence="8">
    <location>
        <begin position="1"/>
        <end position="19"/>
    </location>
</feature>
<dbReference type="AlphaFoldDB" id="A0A2I1INS9"/>
<keyword evidence="11" id="KW-1185">Reference proteome</keyword>
<organism evidence="10 11">
    <name type="scientific">Winkia neuii</name>
    <dbReference type="NCBI Taxonomy" id="33007"/>
    <lineage>
        <taxon>Bacteria</taxon>
        <taxon>Bacillati</taxon>
        <taxon>Actinomycetota</taxon>
        <taxon>Actinomycetes</taxon>
        <taxon>Actinomycetales</taxon>
        <taxon>Actinomycetaceae</taxon>
        <taxon>Winkia</taxon>
    </lineage>
</organism>
<gene>
    <name evidence="10" type="ORF">CYJ19_03790</name>
</gene>
<evidence type="ECO:0000313" key="11">
    <source>
        <dbReference type="Proteomes" id="UP000235122"/>
    </source>
</evidence>
<keyword evidence="3" id="KW-1003">Cell membrane</keyword>
<proteinExistence type="inferred from homology"/>
<feature type="region of interest" description="Disordered" evidence="7">
    <location>
        <begin position="345"/>
        <end position="372"/>
    </location>
</feature>
<feature type="domain" description="ABC transporter substrate-binding protein PnrA-like" evidence="9">
    <location>
        <begin position="77"/>
        <end position="342"/>
    </location>
</feature>
<evidence type="ECO:0000256" key="7">
    <source>
        <dbReference type="SAM" id="MobiDB-lite"/>
    </source>
</evidence>
<dbReference type="GO" id="GO:0005886">
    <property type="term" value="C:plasma membrane"/>
    <property type="evidence" value="ECO:0007669"/>
    <property type="project" value="UniProtKB-SubCell"/>
</dbReference>
<dbReference type="EMBL" id="PKKO01000002">
    <property type="protein sequence ID" value="PKY72773.1"/>
    <property type="molecule type" value="Genomic_DNA"/>
</dbReference>
<dbReference type="RefSeq" id="WP_024331007.1">
    <property type="nucleotide sequence ID" value="NZ_JASOXK010000002.1"/>
</dbReference>